<keyword evidence="3" id="KW-1185">Reference proteome</keyword>
<organism evidence="2 3">
    <name type="scientific">Lactuca saligna</name>
    <name type="common">Willowleaf lettuce</name>
    <dbReference type="NCBI Taxonomy" id="75948"/>
    <lineage>
        <taxon>Eukaryota</taxon>
        <taxon>Viridiplantae</taxon>
        <taxon>Streptophyta</taxon>
        <taxon>Embryophyta</taxon>
        <taxon>Tracheophyta</taxon>
        <taxon>Spermatophyta</taxon>
        <taxon>Magnoliopsida</taxon>
        <taxon>eudicotyledons</taxon>
        <taxon>Gunneridae</taxon>
        <taxon>Pentapetalae</taxon>
        <taxon>asterids</taxon>
        <taxon>campanulids</taxon>
        <taxon>Asterales</taxon>
        <taxon>Asteraceae</taxon>
        <taxon>Cichorioideae</taxon>
        <taxon>Cichorieae</taxon>
        <taxon>Lactucinae</taxon>
        <taxon>Lactuca</taxon>
    </lineage>
</organism>
<evidence type="ECO:0000313" key="3">
    <source>
        <dbReference type="Proteomes" id="UP001177003"/>
    </source>
</evidence>
<name>A0AA36ENS5_LACSI</name>
<feature type="compositionally biased region" description="Basic and acidic residues" evidence="1">
    <location>
        <begin position="404"/>
        <end position="425"/>
    </location>
</feature>
<feature type="region of interest" description="Disordered" evidence="1">
    <location>
        <begin position="394"/>
        <end position="425"/>
    </location>
</feature>
<reference evidence="2" key="1">
    <citation type="submission" date="2023-04" db="EMBL/GenBank/DDBJ databases">
        <authorList>
            <person name="Vijverberg K."/>
            <person name="Xiong W."/>
            <person name="Schranz E."/>
        </authorList>
    </citation>
    <scope>NUCLEOTIDE SEQUENCE</scope>
</reference>
<dbReference type="Proteomes" id="UP001177003">
    <property type="component" value="Chromosome 8"/>
</dbReference>
<gene>
    <name evidence="2" type="ORF">LSALG_LOCUS38806</name>
</gene>
<accession>A0AA36ENS5</accession>
<protein>
    <submittedName>
        <fullName evidence="2">Uncharacterized protein</fullName>
    </submittedName>
</protein>
<evidence type="ECO:0000313" key="2">
    <source>
        <dbReference type="EMBL" id="CAI9300145.1"/>
    </source>
</evidence>
<dbReference type="EMBL" id="OX465084">
    <property type="protein sequence ID" value="CAI9300145.1"/>
    <property type="molecule type" value="Genomic_DNA"/>
</dbReference>
<proteinExistence type="predicted"/>
<evidence type="ECO:0000256" key="1">
    <source>
        <dbReference type="SAM" id="MobiDB-lite"/>
    </source>
</evidence>
<dbReference type="AlphaFoldDB" id="A0AA36ENS5"/>
<sequence length="425" mass="47247">MGDMEFAKAQNSSIFLEDPPAAHSDLKFIVDVKKNDRGEKFLETTIEDKKILVIESIIRESLQIEERPEYLMEIEVQQIEKVLEHMGYEGTFPPTIKKLLPPCWKLLAHVFVSCVSGRRSGANEIRLANTGAIAALAAEGVREEAADQSMLMENEDTHHSPSEPVVEEIHHSPIACVADEHDYQKANDSISSRGDDDNDLYEDVEFLKEIEFTRINDDIPTNIEFDFGDEDFDPFLDIPSSRTNKVNEVASLATKTREEGNSLKILLSTTKPLEITTSQGDVTSEIHPSVSHVSTSTPVISMLYEPQTSQTSIRTSQSLESLEVPCVKCAPQIISTITTTTAHSPSKQTDEGPSTMFETSGYSCILEYSPTRHYLDEASIKLVKHLAQSSLTSSRGKGISFNEGRTDDDKSSSSHLREEIGILHQ</sequence>